<feature type="region of interest" description="Disordered" evidence="5">
    <location>
        <begin position="471"/>
        <end position="523"/>
    </location>
</feature>
<dbReference type="AlphaFoldDB" id="A0A8J2QDA7"/>
<dbReference type="PANTHER" id="PTHR13326">
    <property type="entry name" value="TRNA PSEUDOURIDINE SYNTHASE D"/>
    <property type="match status" value="1"/>
</dbReference>
<organism evidence="7 8">
    <name type="scientific">Danaus chrysippus</name>
    <name type="common">African queen</name>
    <dbReference type="NCBI Taxonomy" id="151541"/>
    <lineage>
        <taxon>Eukaryota</taxon>
        <taxon>Metazoa</taxon>
        <taxon>Ecdysozoa</taxon>
        <taxon>Arthropoda</taxon>
        <taxon>Hexapoda</taxon>
        <taxon>Insecta</taxon>
        <taxon>Pterygota</taxon>
        <taxon>Neoptera</taxon>
        <taxon>Endopterygota</taxon>
        <taxon>Lepidoptera</taxon>
        <taxon>Glossata</taxon>
        <taxon>Ditrysia</taxon>
        <taxon>Papilionoidea</taxon>
        <taxon>Nymphalidae</taxon>
        <taxon>Danainae</taxon>
        <taxon>Danaini</taxon>
        <taxon>Danaina</taxon>
        <taxon>Danaus</taxon>
        <taxon>Anosia</taxon>
    </lineage>
</organism>
<name>A0A8J2QDA7_9NEOP</name>
<dbReference type="PIRSF" id="PIRSF037016">
    <property type="entry name" value="Pseudouridin_synth_euk_prd"/>
    <property type="match status" value="1"/>
</dbReference>
<evidence type="ECO:0000256" key="3">
    <source>
        <dbReference type="ARBA" id="ARBA00023235"/>
    </source>
</evidence>
<evidence type="ECO:0000256" key="1">
    <source>
        <dbReference type="ARBA" id="ARBA00007953"/>
    </source>
</evidence>
<dbReference type="GO" id="GO:0008033">
    <property type="term" value="P:tRNA processing"/>
    <property type="evidence" value="ECO:0007669"/>
    <property type="project" value="UniProtKB-KW"/>
</dbReference>
<feature type="domain" description="TRUD" evidence="6">
    <location>
        <begin position="328"/>
        <end position="599"/>
    </location>
</feature>
<feature type="region of interest" description="Disordered" evidence="5">
    <location>
        <begin position="1"/>
        <end position="54"/>
    </location>
</feature>
<feature type="compositionally biased region" description="Polar residues" evidence="5">
    <location>
        <begin position="31"/>
        <end position="45"/>
    </location>
</feature>
<comment type="similarity">
    <text evidence="1">Belongs to the pseudouridine synthase TruD family.</text>
</comment>
<dbReference type="InterPro" id="IPR001656">
    <property type="entry name" value="PsdUridine_synth_TruD"/>
</dbReference>
<dbReference type="PROSITE" id="PS50984">
    <property type="entry name" value="TRUD"/>
    <property type="match status" value="1"/>
</dbReference>
<keyword evidence="2" id="KW-0819">tRNA processing</keyword>
<sequence>MRGGHRGGRGQSRGNRGFRGSRGNYSRGDRQNNSGYNNFNKPWHSQTKRDIPTKRLSEEDIGVTEYLSEHQGFNGIIKSRFSDFQVSEINEAGEVAQLTDESPPDAPSEELEEDDEELLLNKYNLEILPMETWDKINKLAVSAEQTSEKIEVDVSGMSKEDRTKIHEAVKKAFGESIIGSTVTVDDKKFVTFTKYRKGVRFDNRVKWVWGGEYVHFVVYKENCDTMEAASVLAQRLHISPSMLGYAGTKDRRAKTSQWFSIRRFEPRRIASAAKQSRMPRVRVGNFCFKDYHLKLGMLKGNKFRICLRNVTASDECVNVACKLLNENGFINYYGLQRFGSRADVPTHDIGLKLLQGNFKKAIDSILTQRSDGPLSAALQQYSAGDVRGAGRAVPPRDVTPEARLLRALAARPNDLLGALQQVSRNCRLLYIHSYQSLIWNRAATHRLKQSRMPLVGDLVPLEPVAQVIEDELDEESDNEDSENVTQDQNNSNTDNIEKIEETTSNGTDNNTNSNTDKKKKGNTPKKVIPVKVLTKEDIDSGKYSIFDIVLPLPGNSIEYPPNMREFYEECLTKDELTMDMKHKYKSYNLSGGYRHVVCRVSDMTWKCVTYDRHTDDLVLSDADLIDGVTITHKEDGKYKALLLTMTLPTSCYATMALRELLRVGTSSDVQALQNDYHVDKDAVKRKMADDETDAKKTKVD</sequence>
<accession>A0A8J2QDA7</accession>
<comment type="catalytic activity">
    <reaction evidence="4">
        <text>a uridine in tRNA = a pseudouridine in tRNA</text>
        <dbReference type="Rhea" id="RHEA:54572"/>
        <dbReference type="Rhea" id="RHEA-COMP:13339"/>
        <dbReference type="Rhea" id="RHEA-COMP:13934"/>
        <dbReference type="ChEBI" id="CHEBI:65314"/>
        <dbReference type="ChEBI" id="CHEBI:65315"/>
    </reaction>
</comment>
<proteinExistence type="inferred from homology"/>
<dbReference type="Gene3D" id="3.30.2350.20">
    <property type="entry name" value="TruD, catalytic domain"/>
    <property type="match status" value="2"/>
</dbReference>
<evidence type="ECO:0000313" key="8">
    <source>
        <dbReference type="Proteomes" id="UP000789524"/>
    </source>
</evidence>
<dbReference type="GO" id="GO:0009982">
    <property type="term" value="F:pseudouridine synthase activity"/>
    <property type="evidence" value="ECO:0007669"/>
    <property type="project" value="InterPro"/>
</dbReference>
<dbReference type="InterPro" id="IPR020103">
    <property type="entry name" value="PsdUridine_synth_cat_dom_sf"/>
</dbReference>
<dbReference type="OrthoDB" id="447290at2759"/>
<keyword evidence="8" id="KW-1185">Reference proteome</keyword>
<evidence type="ECO:0000256" key="4">
    <source>
        <dbReference type="ARBA" id="ARBA00036943"/>
    </source>
</evidence>
<dbReference type="EMBL" id="CAKASE010000045">
    <property type="protein sequence ID" value="CAG9560235.1"/>
    <property type="molecule type" value="Genomic_DNA"/>
</dbReference>
<protein>
    <submittedName>
        <fullName evidence="7">(African queen) hypothetical protein</fullName>
    </submittedName>
</protein>
<dbReference type="GO" id="GO:0001522">
    <property type="term" value="P:pseudouridine synthesis"/>
    <property type="evidence" value="ECO:0007669"/>
    <property type="project" value="InterPro"/>
</dbReference>
<evidence type="ECO:0000259" key="6">
    <source>
        <dbReference type="PROSITE" id="PS50984"/>
    </source>
</evidence>
<dbReference type="InterPro" id="IPR011760">
    <property type="entry name" value="PsdUridine_synth_TruD_insert"/>
</dbReference>
<dbReference type="CDD" id="cd02576">
    <property type="entry name" value="PseudoU_synth_ScPUS7"/>
    <property type="match status" value="1"/>
</dbReference>
<evidence type="ECO:0000313" key="7">
    <source>
        <dbReference type="EMBL" id="CAG9560235.1"/>
    </source>
</evidence>
<dbReference type="PANTHER" id="PTHR13326:SF31">
    <property type="entry name" value="PSEUDOURIDYLATE SYNTHASE 7 HOMOLOG"/>
    <property type="match status" value="1"/>
</dbReference>
<gene>
    <name evidence="7" type="ORF">DCHRY22_LOCUS1945</name>
</gene>
<keyword evidence="3" id="KW-0413">Isomerase</keyword>
<evidence type="ECO:0000256" key="2">
    <source>
        <dbReference type="ARBA" id="ARBA00022694"/>
    </source>
</evidence>
<dbReference type="Pfam" id="PF01142">
    <property type="entry name" value="TruD"/>
    <property type="match status" value="1"/>
</dbReference>
<dbReference type="GO" id="GO:0003723">
    <property type="term" value="F:RNA binding"/>
    <property type="evidence" value="ECO:0007669"/>
    <property type="project" value="InterPro"/>
</dbReference>
<feature type="compositionally biased region" description="Acidic residues" evidence="5">
    <location>
        <begin position="471"/>
        <end position="482"/>
    </location>
</feature>
<comment type="caution">
    <text evidence="7">The sequence shown here is derived from an EMBL/GenBank/DDBJ whole genome shotgun (WGS) entry which is preliminary data.</text>
</comment>
<feature type="compositionally biased region" description="Low complexity" evidence="5">
    <location>
        <begin position="502"/>
        <end position="514"/>
    </location>
</feature>
<feature type="compositionally biased region" description="Polar residues" evidence="5">
    <location>
        <begin position="484"/>
        <end position="494"/>
    </location>
</feature>
<reference evidence="7" key="1">
    <citation type="submission" date="2021-09" db="EMBL/GenBank/DDBJ databases">
        <authorList>
            <person name="Martin H S."/>
        </authorList>
    </citation>
    <scope>NUCLEOTIDE SEQUENCE</scope>
</reference>
<dbReference type="NCBIfam" id="TIGR00094">
    <property type="entry name" value="tRNA_TruD_broad"/>
    <property type="match status" value="1"/>
</dbReference>
<dbReference type="SUPFAM" id="SSF55120">
    <property type="entry name" value="Pseudouridine synthase"/>
    <property type="match status" value="1"/>
</dbReference>
<dbReference type="GO" id="GO:0005634">
    <property type="term" value="C:nucleus"/>
    <property type="evidence" value="ECO:0007669"/>
    <property type="project" value="TreeGrafter"/>
</dbReference>
<dbReference type="InterPro" id="IPR042214">
    <property type="entry name" value="TruD_catalytic"/>
</dbReference>
<dbReference type="Proteomes" id="UP000789524">
    <property type="component" value="Unassembled WGS sequence"/>
</dbReference>
<evidence type="ECO:0000256" key="5">
    <source>
        <dbReference type="SAM" id="MobiDB-lite"/>
    </source>
</evidence>